<keyword evidence="2" id="KW-1185">Reference proteome</keyword>
<proteinExistence type="predicted"/>
<evidence type="ECO:0000313" key="1">
    <source>
        <dbReference type="EMBL" id="KAK7499157.1"/>
    </source>
</evidence>
<reference evidence="1 2" key="1">
    <citation type="journal article" date="2023" name="Sci. Data">
        <title>Genome assembly of the Korean intertidal mud-creeper Batillaria attramentaria.</title>
        <authorList>
            <person name="Patra A.K."/>
            <person name="Ho P.T."/>
            <person name="Jun S."/>
            <person name="Lee S.J."/>
            <person name="Kim Y."/>
            <person name="Won Y.J."/>
        </authorList>
    </citation>
    <scope>NUCLEOTIDE SEQUENCE [LARGE SCALE GENOMIC DNA]</scope>
    <source>
        <strain evidence="1">Wonlab-2016</strain>
    </source>
</reference>
<dbReference type="Proteomes" id="UP001519460">
    <property type="component" value="Unassembled WGS sequence"/>
</dbReference>
<name>A0ABD0LHX2_9CAEN</name>
<sequence length="91" mass="10191">MLYRFTTSRKSRFCGPYWQSVIDDSGVYEKQYETDPPITTEASLSPPVMTTLARPSHNELCVARRGEVCIIYSNSVSSGREGAQETHLVTS</sequence>
<accession>A0ABD0LHX2</accession>
<comment type="caution">
    <text evidence="1">The sequence shown here is derived from an EMBL/GenBank/DDBJ whole genome shotgun (WGS) entry which is preliminary data.</text>
</comment>
<dbReference type="EMBL" id="JACVVK020000046">
    <property type="protein sequence ID" value="KAK7499157.1"/>
    <property type="molecule type" value="Genomic_DNA"/>
</dbReference>
<evidence type="ECO:0000313" key="2">
    <source>
        <dbReference type="Proteomes" id="UP001519460"/>
    </source>
</evidence>
<gene>
    <name evidence="1" type="ORF">BaRGS_00009704</name>
</gene>
<organism evidence="1 2">
    <name type="scientific">Batillaria attramentaria</name>
    <dbReference type="NCBI Taxonomy" id="370345"/>
    <lineage>
        <taxon>Eukaryota</taxon>
        <taxon>Metazoa</taxon>
        <taxon>Spiralia</taxon>
        <taxon>Lophotrochozoa</taxon>
        <taxon>Mollusca</taxon>
        <taxon>Gastropoda</taxon>
        <taxon>Caenogastropoda</taxon>
        <taxon>Sorbeoconcha</taxon>
        <taxon>Cerithioidea</taxon>
        <taxon>Batillariidae</taxon>
        <taxon>Batillaria</taxon>
    </lineage>
</organism>
<protein>
    <submittedName>
        <fullName evidence="1">Uncharacterized protein</fullName>
    </submittedName>
</protein>
<dbReference type="AlphaFoldDB" id="A0ABD0LHX2"/>